<sequence length="79" mass="9458">MDKDEKIDSSEERELTEEELQEFMASYKRELAHIYKMASAKKAFMARQKMPHLKEALEACDRDMRADIEELKQKYGIHY</sequence>
<reference evidence="1 2" key="1">
    <citation type="submission" date="2011-11" db="EMBL/GenBank/DDBJ databases">
        <title>The Genome Sequence of Dialister succinatiphilus YIT 11850.</title>
        <authorList>
            <consortium name="The Broad Institute Genome Sequencing Platform"/>
            <person name="Earl A."/>
            <person name="Ward D."/>
            <person name="Feldgarden M."/>
            <person name="Gevers D."/>
            <person name="Morotomi M."/>
            <person name="Young S.K."/>
            <person name="Zeng Q."/>
            <person name="Gargeya S."/>
            <person name="Fitzgerald M."/>
            <person name="Haas B."/>
            <person name="Abouelleil A."/>
            <person name="Alvarado L."/>
            <person name="Arachchi H.M."/>
            <person name="Berlin A."/>
            <person name="Brown A."/>
            <person name="Chapman S.B."/>
            <person name="Dunbar C."/>
            <person name="Gearin G."/>
            <person name="Goldberg J."/>
            <person name="Griggs A."/>
            <person name="Gujja S."/>
            <person name="Heiman D."/>
            <person name="Howarth C."/>
            <person name="Lui A."/>
            <person name="MacDonald P.J.P."/>
            <person name="Montmayeur A."/>
            <person name="Murphy C."/>
            <person name="Neiman D."/>
            <person name="Pearson M."/>
            <person name="Priest M."/>
            <person name="Roberts A."/>
            <person name="Saif S."/>
            <person name="Shea T."/>
            <person name="Sisk P."/>
            <person name="Stolte C."/>
            <person name="Sykes S."/>
            <person name="Wortman J."/>
            <person name="Nusbaum C."/>
            <person name="Birren B."/>
        </authorList>
    </citation>
    <scope>NUCLEOTIDE SEQUENCE [LARGE SCALE GENOMIC DNA]</scope>
    <source>
        <strain evidence="1 2">YIT 11850</strain>
    </source>
</reference>
<evidence type="ECO:0000313" key="2">
    <source>
        <dbReference type="Proteomes" id="UP000003277"/>
    </source>
</evidence>
<protein>
    <submittedName>
        <fullName evidence="1">Uncharacterized protein</fullName>
    </submittedName>
</protein>
<organism evidence="1 2">
    <name type="scientific">Dialister succinatiphilus YIT 11850</name>
    <dbReference type="NCBI Taxonomy" id="742743"/>
    <lineage>
        <taxon>Bacteria</taxon>
        <taxon>Bacillati</taxon>
        <taxon>Bacillota</taxon>
        <taxon>Negativicutes</taxon>
        <taxon>Veillonellales</taxon>
        <taxon>Veillonellaceae</taxon>
        <taxon>Dialister</taxon>
    </lineage>
</organism>
<dbReference type="Proteomes" id="UP000003277">
    <property type="component" value="Unassembled WGS sequence"/>
</dbReference>
<keyword evidence="2" id="KW-1185">Reference proteome</keyword>
<comment type="caution">
    <text evidence="1">The sequence shown here is derived from an EMBL/GenBank/DDBJ whole genome shotgun (WGS) entry which is preliminary data.</text>
</comment>
<dbReference type="RefSeq" id="WP_008860108.1">
    <property type="nucleotide sequence ID" value="NZ_JH591188.1"/>
</dbReference>
<evidence type="ECO:0000313" key="1">
    <source>
        <dbReference type="EMBL" id="EHO62489.1"/>
    </source>
</evidence>
<gene>
    <name evidence="1" type="ORF">HMPREF9453_01614</name>
</gene>
<name>H1D1X6_9FIRM</name>
<dbReference type="OrthoDB" id="1634569at2"/>
<dbReference type="AlphaFoldDB" id="H1D1X6"/>
<dbReference type="HOGENOM" id="CLU_186695_0_0_9"/>
<dbReference type="EMBL" id="ADLT01000052">
    <property type="protein sequence ID" value="EHO62489.1"/>
    <property type="molecule type" value="Genomic_DNA"/>
</dbReference>
<proteinExistence type="predicted"/>
<dbReference type="PATRIC" id="fig|742743.3.peg.1646"/>
<accession>H1D1X6</accession>